<evidence type="ECO:0000313" key="4">
    <source>
        <dbReference type="Proteomes" id="UP000267017"/>
    </source>
</evidence>
<organism evidence="3 4">
    <name type="scientific">Paenibacillus oralis</name>
    <dbReference type="NCBI Taxonomy" id="2490856"/>
    <lineage>
        <taxon>Bacteria</taxon>
        <taxon>Bacillati</taxon>
        <taxon>Bacillota</taxon>
        <taxon>Bacilli</taxon>
        <taxon>Bacillales</taxon>
        <taxon>Paenibacillaceae</taxon>
        <taxon>Paenibacillus</taxon>
    </lineage>
</organism>
<dbReference type="EMBL" id="RRCN01000001">
    <property type="protein sequence ID" value="RRJ63281.1"/>
    <property type="molecule type" value="Genomic_DNA"/>
</dbReference>
<evidence type="ECO:0000259" key="2">
    <source>
        <dbReference type="PROSITE" id="PS50975"/>
    </source>
</evidence>
<dbReference type="Pfam" id="PF14398">
    <property type="entry name" value="ATPgrasp_YheCD"/>
    <property type="match status" value="1"/>
</dbReference>
<proteinExistence type="predicted"/>
<dbReference type="GO" id="GO:0005524">
    <property type="term" value="F:ATP binding"/>
    <property type="evidence" value="ECO:0007669"/>
    <property type="project" value="UniProtKB-UniRule"/>
</dbReference>
<dbReference type="PROSITE" id="PS50975">
    <property type="entry name" value="ATP_GRASP"/>
    <property type="match status" value="1"/>
</dbReference>
<dbReference type="RefSeq" id="WP_128631124.1">
    <property type="nucleotide sequence ID" value="NZ_RRCN01000001.1"/>
</dbReference>
<dbReference type="OrthoDB" id="7869153at2"/>
<dbReference type="SUPFAM" id="SSF56059">
    <property type="entry name" value="Glutathione synthetase ATP-binding domain-like"/>
    <property type="match status" value="1"/>
</dbReference>
<sequence length="244" mass="28012">MAIGKMRKQQEMLQNPVLRAYLPETHWMTDSSTLRMLKNYSTVFIKPDQGSGGSGIIRVKRLRGGYEVRCGPSQKIVGAGAVIKAIHSYRKPRHRYLVQRGLRLAKYHRMIFDIRVYLQKPKNHWIIAGMAARVAAPHKFVTNYLKGGHAEPLQKVLLSIFHNNQTKVDACYRKIEGLSMTIARTINKWHLINELGVDLAIDENGRIWIIEANSHPGHRLFTQLPDRTMIRTIMENKRSIGKKP</sequence>
<gene>
    <name evidence="3" type="ORF">EHV15_10375</name>
</gene>
<name>A0A3P3TYU7_9BACL</name>
<feature type="domain" description="ATP-grasp" evidence="2">
    <location>
        <begin position="14"/>
        <end position="241"/>
    </location>
</feature>
<evidence type="ECO:0000313" key="3">
    <source>
        <dbReference type="EMBL" id="RRJ63281.1"/>
    </source>
</evidence>
<comment type="caution">
    <text evidence="3">The sequence shown here is derived from an EMBL/GenBank/DDBJ whole genome shotgun (WGS) entry which is preliminary data.</text>
</comment>
<reference evidence="3 4" key="1">
    <citation type="submission" date="2018-11" db="EMBL/GenBank/DDBJ databases">
        <title>Genome sequencing of Paenibacillus sp. KCOM 3021 (= ChDC PVNT-B20).</title>
        <authorList>
            <person name="Kook J.-K."/>
            <person name="Park S.-N."/>
            <person name="Lim Y.K."/>
        </authorList>
    </citation>
    <scope>NUCLEOTIDE SEQUENCE [LARGE SCALE GENOMIC DNA]</scope>
    <source>
        <strain evidence="3 4">KCOM 3021</strain>
    </source>
</reference>
<dbReference type="InterPro" id="IPR026838">
    <property type="entry name" value="YheC/D"/>
</dbReference>
<keyword evidence="1" id="KW-0067">ATP-binding</keyword>
<dbReference type="GO" id="GO:0046872">
    <property type="term" value="F:metal ion binding"/>
    <property type="evidence" value="ECO:0007669"/>
    <property type="project" value="InterPro"/>
</dbReference>
<evidence type="ECO:0000256" key="1">
    <source>
        <dbReference type="PROSITE-ProRule" id="PRU00409"/>
    </source>
</evidence>
<dbReference type="InterPro" id="IPR011761">
    <property type="entry name" value="ATP-grasp"/>
</dbReference>
<dbReference type="Gene3D" id="3.30.470.20">
    <property type="entry name" value="ATP-grasp fold, B domain"/>
    <property type="match status" value="1"/>
</dbReference>
<keyword evidence="4" id="KW-1185">Reference proteome</keyword>
<dbReference type="Proteomes" id="UP000267017">
    <property type="component" value="Unassembled WGS sequence"/>
</dbReference>
<keyword evidence="1" id="KW-0547">Nucleotide-binding</keyword>
<dbReference type="AlphaFoldDB" id="A0A3P3TYU7"/>
<accession>A0A3P3TYU7</accession>
<protein>
    <submittedName>
        <fullName evidence="3">YheC/YheD family protein</fullName>
    </submittedName>
</protein>